<proteinExistence type="predicted"/>
<dbReference type="RefSeq" id="WP_039715837.1">
    <property type="nucleotide sequence ID" value="NZ_JTJC03000005.1"/>
</dbReference>
<dbReference type="InterPro" id="IPR011006">
    <property type="entry name" value="CheY-like_superfamily"/>
</dbReference>
<keyword evidence="1 2" id="KW-0597">Phosphoprotein</keyword>
<dbReference type="Gene3D" id="3.40.50.2300">
    <property type="match status" value="1"/>
</dbReference>
<reference evidence="4 5" key="1">
    <citation type="journal article" date="2015" name="Genome Announc.">
        <title>Draft Genome Sequence of the Terrestrial Cyanobacterium Scytonema millei VB511283, Isolated from Eastern India.</title>
        <authorList>
            <person name="Sen D."/>
            <person name="Chandrababunaidu M.M."/>
            <person name="Singh D."/>
            <person name="Sanghi N."/>
            <person name="Ghorai A."/>
            <person name="Mishra G.P."/>
            <person name="Madduluri M."/>
            <person name="Adhikary S.P."/>
            <person name="Tripathy S."/>
        </authorList>
    </citation>
    <scope>NUCLEOTIDE SEQUENCE [LARGE SCALE GENOMIC DNA]</scope>
    <source>
        <strain evidence="4 5">VB511283</strain>
    </source>
</reference>
<dbReference type="AlphaFoldDB" id="A0A9X5E8D7"/>
<organism evidence="4 5">
    <name type="scientific">Scytonema millei VB511283</name>
    <dbReference type="NCBI Taxonomy" id="1245923"/>
    <lineage>
        <taxon>Bacteria</taxon>
        <taxon>Bacillati</taxon>
        <taxon>Cyanobacteriota</taxon>
        <taxon>Cyanophyceae</taxon>
        <taxon>Nostocales</taxon>
        <taxon>Scytonemataceae</taxon>
        <taxon>Scytonema</taxon>
    </lineage>
</organism>
<evidence type="ECO:0000259" key="3">
    <source>
        <dbReference type="PROSITE" id="PS50110"/>
    </source>
</evidence>
<gene>
    <name evidence="4" type="ORF">QH73_0019365</name>
</gene>
<evidence type="ECO:0000256" key="2">
    <source>
        <dbReference type="PROSITE-ProRule" id="PRU00169"/>
    </source>
</evidence>
<dbReference type="GO" id="GO:0000160">
    <property type="term" value="P:phosphorelay signal transduction system"/>
    <property type="evidence" value="ECO:0007669"/>
    <property type="project" value="InterPro"/>
</dbReference>
<dbReference type="PROSITE" id="PS50110">
    <property type="entry name" value="RESPONSE_REGULATORY"/>
    <property type="match status" value="1"/>
</dbReference>
<keyword evidence="5" id="KW-1185">Reference proteome</keyword>
<dbReference type="SMART" id="SM00448">
    <property type="entry name" value="REC"/>
    <property type="match status" value="1"/>
</dbReference>
<accession>A0A9X5E8D7</accession>
<dbReference type="PANTHER" id="PTHR44591">
    <property type="entry name" value="STRESS RESPONSE REGULATOR PROTEIN 1"/>
    <property type="match status" value="1"/>
</dbReference>
<feature type="domain" description="Response regulatory" evidence="3">
    <location>
        <begin position="7"/>
        <end position="120"/>
    </location>
</feature>
<feature type="modified residue" description="4-aspartylphosphate" evidence="2">
    <location>
        <position position="57"/>
    </location>
</feature>
<evidence type="ECO:0000313" key="5">
    <source>
        <dbReference type="Proteomes" id="UP000031532"/>
    </source>
</evidence>
<dbReference type="EMBL" id="JTJC03000005">
    <property type="protein sequence ID" value="NHC36773.1"/>
    <property type="molecule type" value="Genomic_DNA"/>
</dbReference>
<dbReference type="Pfam" id="PF00072">
    <property type="entry name" value="Response_reg"/>
    <property type="match status" value="1"/>
</dbReference>
<dbReference type="SUPFAM" id="SSF52172">
    <property type="entry name" value="CheY-like"/>
    <property type="match status" value="1"/>
</dbReference>
<protein>
    <submittedName>
        <fullName evidence="4">Response regulator</fullName>
    </submittedName>
</protein>
<name>A0A9X5E8D7_9CYAN</name>
<dbReference type="Proteomes" id="UP000031532">
    <property type="component" value="Unassembled WGS sequence"/>
</dbReference>
<dbReference type="PANTHER" id="PTHR44591:SF3">
    <property type="entry name" value="RESPONSE REGULATORY DOMAIN-CONTAINING PROTEIN"/>
    <property type="match status" value="1"/>
</dbReference>
<comment type="caution">
    <text evidence="4">The sequence shown here is derived from an EMBL/GenBank/DDBJ whole genome shotgun (WGS) entry which is preliminary data.</text>
</comment>
<sequence length="123" mass="13646">MSDEKPIILSVDRNRRNSELLAQFLGKQGYQVLSAASQAEIESVLENSNKIELVLLDISGFDRQIWSLCQRLQEKAIPFIAIAAPHQAGMQQACLARGALGLLVKPLIAQNLLQLIRNLLQRA</sequence>
<dbReference type="OrthoDB" id="6088308at2"/>
<dbReference type="InterPro" id="IPR050595">
    <property type="entry name" value="Bact_response_regulator"/>
</dbReference>
<dbReference type="CDD" id="cd00156">
    <property type="entry name" value="REC"/>
    <property type="match status" value="1"/>
</dbReference>
<evidence type="ECO:0000256" key="1">
    <source>
        <dbReference type="ARBA" id="ARBA00022553"/>
    </source>
</evidence>
<evidence type="ECO:0000313" key="4">
    <source>
        <dbReference type="EMBL" id="NHC36773.1"/>
    </source>
</evidence>
<dbReference type="InterPro" id="IPR001789">
    <property type="entry name" value="Sig_transdc_resp-reg_receiver"/>
</dbReference>